<dbReference type="InterPro" id="IPR045206">
    <property type="entry name" value="Maestro_heat-like_prot"/>
</dbReference>
<dbReference type="Pfam" id="PF23227">
    <property type="entry name" value="HEAT_MROH2B_C"/>
    <property type="match status" value="1"/>
</dbReference>
<accession>A0AAD4N4I1</accession>
<dbReference type="InterPro" id="IPR055408">
    <property type="entry name" value="HEAT_MROH2B-like"/>
</dbReference>
<feature type="domain" description="MROH2B-like HEAT-repeats" evidence="4">
    <location>
        <begin position="278"/>
        <end position="640"/>
    </location>
</feature>
<feature type="region of interest" description="Disordered" evidence="2">
    <location>
        <begin position="1024"/>
        <end position="1066"/>
    </location>
</feature>
<feature type="compositionally biased region" description="Low complexity" evidence="2">
    <location>
        <begin position="1528"/>
        <end position="1544"/>
    </location>
</feature>
<dbReference type="InterPro" id="IPR011989">
    <property type="entry name" value="ARM-like"/>
</dbReference>
<dbReference type="InterPro" id="IPR056282">
    <property type="entry name" value="MROH2B-like_N_HEAT"/>
</dbReference>
<dbReference type="Pfam" id="PF21047">
    <property type="entry name" value="HEAT_Maestro"/>
    <property type="match status" value="1"/>
</dbReference>
<evidence type="ECO:0000259" key="4">
    <source>
        <dbReference type="Pfam" id="PF23210"/>
    </source>
</evidence>
<dbReference type="SUPFAM" id="SSF48371">
    <property type="entry name" value="ARM repeat"/>
    <property type="match status" value="2"/>
</dbReference>
<organism evidence="7 8">
    <name type="scientific">Ditylenchus destructor</name>
    <dbReference type="NCBI Taxonomy" id="166010"/>
    <lineage>
        <taxon>Eukaryota</taxon>
        <taxon>Metazoa</taxon>
        <taxon>Ecdysozoa</taxon>
        <taxon>Nematoda</taxon>
        <taxon>Chromadorea</taxon>
        <taxon>Rhabditida</taxon>
        <taxon>Tylenchina</taxon>
        <taxon>Tylenchomorpha</taxon>
        <taxon>Sphaerularioidea</taxon>
        <taxon>Anguinidae</taxon>
        <taxon>Anguininae</taxon>
        <taxon>Ditylenchus</taxon>
    </lineage>
</organism>
<comment type="caution">
    <text evidence="7">The sequence shown here is derived from an EMBL/GenBank/DDBJ whole genome shotgun (WGS) entry which is preliminary data.</text>
</comment>
<feature type="compositionally biased region" description="Low complexity" evidence="2">
    <location>
        <begin position="1026"/>
        <end position="1041"/>
    </location>
</feature>
<dbReference type="PANTHER" id="PTHR23120">
    <property type="entry name" value="MAESTRO-RELATED HEAT DOMAIN-CONTAINING"/>
    <property type="match status" value="1"/>
</dbReference>
<feature type="compositionally biased region" description="Basic and acidic residues" evidence="2">
    <location>
        <begin position="1049"/>
        <end position="1066"/>
    </location>
</feature>
<dbReference type="Gene3D" id="1.25.10.10">
    <property type="entry name" value="Leucine-rich Repeat Variant"/>
    <property type="match status" value="2"/>
</dbReference>
<feature type="domain" description="MROH2B-like N-terminal HEAT-repeats" evidence="5">
    <location>
        <begin position="34"/>
        <end position="272"/>
    </location>
</feature>
<name>A0AAD4N4I1_9BILA</name>
<feature type="region of interest" description="Disordered" evidence="2">
    <location>
        <begin position="1515"/>
        <end position="1546"/>
    </location>
</feature>
<keyword evidence="8" id="KW-1185">Reference proteome</keyword>
<proteinExistence type="predicted"/>
<evidence type="ECO:0000256" key="1">
    <source>
        <dbReference type="ARBA" id="ARBA00022737"/>
    </source>
</evidence>
<dbReference type="GO" id="GO:0005737">
    <property type="term" value="C:cytoplasm"/>
    <property type="evidence" value="ECO:0007669"/>
    <property type="project" value="TreeGrafter"/>
</dbReference>
<dbReference type="InterPro" id="IPR048465">
    <property type="entry name" value="Maestro-like_HEAT"/>
</dbReference>
<evidence type="ECO:0000259" key="6">
    <source>
        <dbReference type="Pfam" id="PF23227"/>
    </source>
</evidence>
<protein>
    <submittedName>
        <fullName evidence="7">Maestro heat-like repeat-containing protein family member 2A</fullName>
    </submittedName>
</protein>
<dbReference type="EMBL" id="JAKKPZ010000023">
    <property type="protein sequence ID" value="KAI1711105.1"/>
    <property type="molecule type" value="Genomic_DNA"/>
</dbReference>
<keyword evidence="1" id="KW-0677">Repeat</keyword>
<evidence type="ECO:0000256" key="2">
    <source>
        <dbReference type="SAM" id="MobiDB-lite"/>
    </source>
</evidence>
<dbReference type="InterPro" id="IPR055406">
    <property type="entry name" value="HEAT_Maestro"/>
</dbReference>
<feature type="domain" description="Maestro-like HEAT-repeats" evidence="3">
    <location>
        <begin position="1117"/>
        <end position="1355"/>
    </location>
</feature>
<dbReference type="Pfam" id="PF23210">
    <property type="entry name" value="HEAT_Maestro_2"/>
    <property type="match status" value="2"/>
</dbReference>
<feature type="region of interest" description="Disordered" evidence="2">
    <location>
        <begin position="1377"/>
        <end position="1445"/>
    </location>
</feature>
<evidence type="ECO:0000259" key="3">
    <source>
        <dbReference type="Pfam" id="PF21047"/>
    </source>
</evidence>
<dbReference type="InterPro" id="IPR016024">
    <property type="entry name" value="ARM-type_fold"/>
</dbReference>
<reference evidence="7" key="1">
    <citation type="submission" date="2022-01" db="EMBL/GenBank/DDBJ databases">
        <title>Genome Sequence Resource for Two Populations of Ditylenchus destructor, the Migratory Endoparasitic Phytonematode.</title>
        <authorList>
            <person name="Zhang H."/>
            <person name="Lin R."/>
            <person name="Xie B."/>
        </authorList>
    </citation>
    <scope>NUCLEOTIDE SEQUENCE</scope>
    <source>
        <strain evidence="7">BazhouSP</strain>
    </source>
</reference>
<evidence type="ECO:0000259" key="5">
    <source>
        <dbReference type="Pfam" id="PF23221"/>
    </source>
</evidence>
<dbReference type="PANTHER" id="PTHR23120:SF0">
    <property type="entry name" value="MAESTRO HEAT-LIKE REPEAT FAMILY MEMBER 1"/>
    <property type="match status" value="1"/>
</dbReference>
<feature type="domain" description="Maestro/Maestro-like HEAT-repeats" evidence="6">
    <location>
        <begin position="1676"/>
        <end position="1957"/>
    </location>
</feature>
<sequence length="1960" mass="215969">MAQNLEDLINALFAAITNHPSPEFYDTVTNSLSVLGTKQPALFLNAAHAFILQHNKLIDKDRAFLLRSITKVLEGPQVVEECDEQQGLLIINLATQEMTLTKDQDEMWANSAKDVLVTLAKSPRFVSHVMESLLHKFTAGLATPPHKYITLTLASVAHNNAIGFIQFLTDILSRTVPLLPHLKQDLFKSAWSQAICNFCEAVLEYSSSMFPNSTEEAEENGEEPSFSIEVRSMTNLADYADQLELVYEVVFGWTNAKDPRCRADAVECVGTLCLMISKERINKDLKKLVTMFLSLYKKTTVHEELFAMTKGMANFLEACCSDEILPVEHYLDDIFNAFFPHVCVVTEQSLVTEDSTLTTNAVQIKIRNEAFRCFNVASRRFADRQVYYLLHKMQSDKDSVKLGATNLMRHLLNSAGSQMEEQRALVTMGLKPLLTDETLSPRVKMSVCQLCVALADHGYVHPDAGGEHVIEFLLKNLVLKQEAIISKKQSSINPPSTEAISLNQLHLQCAQALHTIANTCDSAYTLLWPFLFEFLCSETYTPVIADLFKCLRILMSRTREAGQKLDFETGFDTNSKLAGPHQVLARIFACLNGAPLSAALLNRATEALKVLDEIGVWFHEVIPAVLKEHLPQLFAILEEEGIPSQSNDHISQLTTNGGNDPSSYPKKYKNVRTADYSTLELRCARNQRWQAHCLDLLNACICVVNNGEWRQAIAAAQAQQLKLYNDNSHDKAFLMRTIGMTLSKITNTSFVVNHTQILFNSTTHSNQAERVGCAMAVGLVAQSHTDLMLTELENVAKWEHMKKTGASAGLFSFIKDAAIGKTLDVEVIHLRATLVLSYGYVVFYCPVDMVVQRLEQTALPFLRQYMNNCKEVVMKEAHLETINLIGLTVSSSHLGSDYKFDNRLECFSYIKNYLQSEEPAMLTSWIRLLAAKATATLVQLDPPISENELKDLGSVLTSQIFPMAREKAGLKTLDPLSVSAYLLPPFLSLSFSSSTGTHRSRVGSSVSAQIATNSSVLLHSRHLVAPTTSESKTPQKPTTPTKSKKKDKAKLAEAKRSSSADGSRFRIEDDEASTVMDATVMQYRNAISHIVARQPFVESVSHLLKVFWPSYGSTVDHERARAIDSTVLILHVYSENAADCTLGRANDFGPLPNLLSRLCPRLADSYYAVRLLSIRAIWLSFKLSLLHRGHSPQDTDLVDSALFDISAFIDEHLGNEGKMDQNKCRSAISAISKEVEQRLPQSQVQLYLSVLFNTLADPQSLVSSSAAQLLSVIISDRGQLLHAEAEILVTKLLEHLAQVNASSASNQTYAELLDGFNLFAAHQQNVAIDVLLKQPLPYSRTNLDVWQMMAKDKSQFSVAADYILDLMGAGQMPPHCTTPIPNPATRPSPSEPVINSDAPQIETADNELSAETESVVGDHAESTRRPRQNVISPAMSRINSPPPSKQHYEVIDVGGGVAVKVVSSEACALTAGMQELIKSGEPEDALSARIPLIIAAFLQILAAVVDTQYPTVHKPPMGGGSGVPGTDSPASTKTPSSGKSTTATLPKAKKPNAVPIITSELCRVSSTPANLVSEALKTLLSRIGAKPVIESMNSEKAWTKISHPQLFISSIATFCRSLCDYKPKFIGPLMYIMASRIDSSCVAERVAAVACLSALITRCPKENGEFDATLLDVTFRALNKALKDPKLIVRKLSIRGHGHISQLGSSPATKLIEMDHLVENYSREAVEAALVGLDDSGDRSDQLAIEAVDALDNLVAVADVKLLTQILAQLLLKIRPCFEKENPPLRAAAFSLFAGLGLRVGESENFRESLHANIISVLLHLNDTDEAVQQKCSHVLCSTSRLLNSEHAEVLMQQHLVDNKPVANYSNFIKDFSLILAVSFPDRLNYYALNCSNYFKSQSPRIRQNAALMTGYLLATLSPELRGTLSKDLIFSGLVQLLKDTDEAVRIITARAISFLHAYA</sequence>
<evidence type="ECO:0000313" key="7">
    <source>
        <dbReference type="EMBL" id="KAI1711105.1"/>
    </source>
</evidence>
<evidence type="ECO:0000313" key="8">
    <source>
        <dbReference type="Proteomes" id="UP001201812"/>
    </source>
</evidence>
<feature type="domain" description="MROH2B-like HEAT-repeats" evidence="4">
    <location>
        <begin position="683"/>
        <end position="967"/>
    </location>
</feature>
<feature type="compositionally biased region" description="Pro residues" evidence="2">
    <location>
        <begin position="1380"/>
        <end position="1390"/>
    </location>
</feature>
<dbReference type="Pfam" id="PF23221">
    <property type="entry name" value="HEAT_MROH2B_1st"/>
    <property type="match status" value="1"/>
</dbReference>
<dbReference type="Proteomes" id="UP001201812">
    <property type="component" value="Unassembled WGS sequence"/>
</dbReference>
<gene>
    <name evidence="7" type="ORF">DdX_10351</name>
</gene>